<evidence type="ECO:0000313" key="3">
    <source>
        <dbReference type="Proteomes" id="UP000242519"/>
    </source>
</evidence>
<evidence type="ECO:0000313" key="2">
    <source>
        <dbReference type="EMBL" id="OWP04146.1"/>
    </source>
</evidence>
<comment type="caution">
    <text evidence="2">The sequence shown here is derived from an EMBL/GenBank/DDBJ whole genome shotgun (WGS) entry which is preliminary data.</text>
</comment>
<sequence>MHFGGGSYVGGASKKALQRGGQMPMLAIWRRGTDVIALHMSEGEARRGSHESSMGQRASREAPALRSLHKGSWRTRDMGAPSGFQPIVRFGLGFGRGGCDGPTQQLSVAFECAGADPGLPGNPAERKTRGLAERSSGWTPTAGEPGESCQDGPVLPPQLPREAMATRLCQLFGAGHRGRGIAELETRRETGGAAGLGGVTGRNFHLAVCFRGCIAANGHREKESQHPSTSDPTKASGHASSRQSPTRGERTTPSTRPEARASNLHPGQGGNLISKQRG</sequence>
<gene>
    <name evidence="2" type="ORF">B2J93_5967</name>
</gene>
<proteinExistence type="predicted"/>
<organism evidence="2 3">
    <name type="scientific">Diplocarpon coronariae</name>
    <dbReference type="NCBI Taxonomy" id="2795749"/>
    <lineage>
        <taxon>Eukaryota</taxon>
        <taxon>Fungi</taxon>
        <taxon>Dikarya</taxon>
        <taxon>Ascomycota</taxon>
        <taxon>Pezizomycotina</taxon>
        <taxon>Leotiomycetes</taxon>
        <taxon>Helotiales</taxon>
        <taxon>Drepanopezizaceae</taxon>
        <taxon>Diplocarpon</taxon>
    </lineage>
</organism>
<feature type="region of interest" description="Disordered" evidence="1">
    <location>
        <begin position="219"/>
        <end position="278"/>
    </location>
</feature>
<dbReference type="InParanoid" id="A0A218ZAF3"/>
<feature type="region of interest" description="Disordered" evidence="1">
    <location>
        <begin position="43"/>
        <end position="66"/>
    </location>
</feature>
<reference evidence="2 3" key="1">
    <citation type="submission" date="2017-04" db="EMBL/GenBank/DDBJ databases">
        <title>Draft genome sequence of Marssonina coronaria NL1: causal agent of apple blotch.</title>
        <authorList>
            <person name="Cheng Q."/>
        </authorList>
    </citation>
    <scope>NUCLEOTIDE SEQUENCE [LARGE SCALE GENOMIC DNA]</scope>
    <source>
        <strain evidence="2 3">NL1</strain>
    </source>
</reference>
<feature type="region of interest" description="Disordered" evidence="1">
    <location>
        <begin position="119"/>
        <end position="156"/>
    </location>
</feature>
<dbReference type="Proteomes" id="UP000242519">
    <property type="component" value="Unassembled WGS sequence"/>
</dbReference>
<keyword evidence="3" id="KW-1185">Reference proteome</keyword>
<dbReference type="EMBL" id="MZNU01000133">
    <property type="protein sequence ID" value="OWP04146.1"/>
    <property type="molecule type" value="Genomic_DNA"/>
</dbReference>
<accession>A0A218ZAF3</accession>
<dbReference type="AlphaFoldDB" id="A0A218ZAF3"/>
<protein>
    <submittedName>
        <fullName evidence="2">Protein C08B6.4, isoform b</fullName>
    </submittedName>
</protein>
<name>A0A218ZAF3_9HELO</name>
<evidence type="ECO:0000256" key="1">
    <source>
        <dbReference type="SAM" id="MobiDB-lite"/>
    </source>
</evidence>
<feature type="compositionally biased region" description="Polar residues" evidence="1">
    <location>
        <begin position="226"/>
        <end position="255"/>
    </location>
</feature>